<evidence type="ECO:0000313" key="2">
    <source>
        <dbReference type="EMBL" id="KAK3771908.1"/>
    </source>
</evidence>
<dbReference type="Proteomes" id="UP001283361">
    <property type="component" value="Unassembled WGS sequence"/>
</dbReference>
<dbReference type="EMBL" id="JAWDGP010003666">
    <property type="protein sequence ID" value="KAK3771908.1"/>
    <property type="molecule type" value="Genomic_DNA"/>
</dbReference>
<accession>A0AAE0ZLZ6</accession>
<gene>
    <name evidence="2" type="ORF">RRG08_053889</name>
</gene>
<organism evidence="2 3">
    <name type="scientific">Elysia crispata</name>
    <name type="common">lettuce slug</name>
    <dbReference type="NCBI Taxonomy" id="231223"/>
    <lineage>
        <taxon>Eukaryota</taxon>
        <taxon>Metazoa</taxon>
        <taxon>Spiralia</taxon>
        <taxon>Lophotrochozoa</taxon>
        <taxon>Mollusca</taxon>
        <taxon>Gastropoda</taxon>
        <taxon>Heterobranchia</taxon>
        <taxon>Euthyneura</taxon>
        <taxon>Panpulmonata</taxon>
        <taxon>Sacoglossa</taxon>
        <taxon>Placobranchoidea</taxon>
        <taxon>Plakobranchidae</taxon>
        <taxon>Elysia</taxon>
    </lineage>
</organism>
<evidence type="ECO:0000313" key="3">
    <source>
        <dbReference type="Proteomes" id="UP001283361"/>
    </source>
</evidence>
<reference evidence="2" key="1">
    <citation type="journal article" date="2023" name="G3 (Bethesda)">
        <title>A reference genome for the long-term kleptoplast-retaining sea slug Elysia crispata morphotype clarki.</title>
        <authorList>
            <person name="Eastman K.E."/>
            <person name="Pendleton A.L."/>
            <person name="Shaikh M.A."/>
            <person name="Suttiyut T."/>
            <person name="Ogas R."/>
            <person name="Tomko P."/>
            <person name="Gavelis G."/>
            <person name="Widhalm J.R."/>
            <person name="Wisecaver J.H."/>
        </authorList>
    </citation>
    <scope>NUCLEOTIDE SEQUENCE</scope>
    <source>
        <strain evidence="2">ECLA1</strain>
    </source>
</reference>
<feature type="region of interest" description="Disordered" evidence="1">
    <location>
        <begin position="1"/>
        <end position="22"/>
    </location>
</feature>
<dbReference type="AlphaFoldDB" id="A0AAE0ZLZ6"/>
<comment type="caution">
    <text evidence="2">The sequence shown here is derived from an EMBL/GenBank/DDBJ whole genome shotgun (WGS) entry which is preliminary data.</text>
</comment>
<proteinExistence type="predicted"/>
<evidence type="ECO:0000256" key="1">
    <source>
        <dbReference type="SAM" id="MobiDB-lite"/>
    </source>
</evidence>
<name>A0AAE0ZLZ6_9GAST</name>
<sequence length="264" mass="30346">MELEAKQKTPPEADSGDDRRDVKAKLDELSNAKLDYKRNFELNAANDDLKGKLRNMEAELEQEQARANELKNKMVEGNVEETSEFKLGRDGQAMFKGWEYDETTVALLSTYLTTPYWLLMNSTCSYGKFPPFVKKMKSALNRWSSAESEIEEIMQEEPVFGEDFKVTSRSALDFLITEYCDKSLVSKVFKEITGQFSIVMVRQFADLLPGEIYDSTLQLVPGHIQDLLETCLLTNLIGERLLGDLDYDMKKRRKASTFFKKHIE</sequence>
<keyword evidence="3" id="KW-1185">Reference proteome</keyword>
<protein>
    <submittedName>
        <fullName evidence="2">Uncharacterized protein</fullName>
    </submittedName>
</protein>